<gene>
    <name evidence="2" type="ORF">EKM59_06085</name>
</gene>
<dbReference type="Proteomes" id="UP000288012">
    <property type="component" value="Unassembled WGS sequence"/>
</dbReference>
<sequence>MNKWFVMMCALGLSTPTYAFSCYLTVVKSSCWKNYNVTVILQDPTNKDKEVTSVLIPANRMWAREKFECQPGQKLKFKAKFNPVFWEGDEGKVYMGKKYWELPKEVKKKELAWNISLCYPQQFAEVPLPPEAGGNCTCNMKEVPPIPPQ</sequence>
<organism evidence="2 3">
    <name type="scientific">Legionella septentrionalis</name>
    <dbReference type="NCBI Taxonomy" id="2498109"/>
    <lineage>
        <taxon>Bacteria</taxon>
        <taxon>Pseudomonadati</taxon>
        <taxon>Pseudomonadota</taxon>
        <taxon>Gammaproteobacteria</taxon>
        <taxon>Legionellales</taxon>
        <taxon>Legionellaceae</taxon>
        <taxon>Legionella</taxon>
    </lineage>
</organism>
<proteinExistence type="predicted"/>
<evidence type="ECO:0000313" key="2">
    <source>
        <dbReference type="EMBL" id="RUQ88240.1"/>
    </source>
</evidence>
<feature type="chain" id="PRO_5018966731" description="Periplasmic protein" evidence="1">
    <location>
        <begin position="20"/>
        <end position="149"/>
    </location>
</feature>
<reference evidence="2 3" key="1">
    <citation type="submission" date="2018-12" db="EMBL/GenBank/DDBJ databases">
        <title>Legionella sp,whole genome shotgun sequence.</title>
        <authorList>
            <person name="Wu H."/>
        </authorList>
    </citation>
    <scope>NUCLEOTIDE SEQUENCE [LARGE SCALE GENOMIC DNA]</scope>
    <source>
        <strain evidence="3">km714</strain>
    </source>
</reference>
<dbReference type="AlphaFoldDB" id="A0A433JJP9"/>
<comment type="caution">
    <text evidence="2">The sequence shown here is derived from an EMBL/GenBank/DDBJ whole genome shotgun (WGS) entry which is preliminary data.</text>
</comment>
<dbReference type="EMBL" id="RZGR01000014">
    <property type="protein sequence ID" value="RUQ88240.1"/>
    <property type="molecule type" value="Genomic_DNA"/>
</dbReference>
<evidence type="ECO:0008006" key="4">
    <source>
        <dbReference type="Google" id="ProtNLM"/>
    </source>
</evidence>
<feature type="signal peptide" evidence="1">
    <location>
        <begin position="1"/>
        <end position="19"/>
    </location>
</feature>
<keyword evidence="1" id="KW-0732">Signal</keyword>
<keyword evidence="3" id="KW-1185">Reference proteome</keyword>
<evidence type="ECO:0000256" key="1">
    <source>
        <dbReference type="SAM" id="SignalP"/>
    </source>
</evidence>
<accession>A0A433JJP9</accession>
<dbReference type="RefSeq" id="WP_127111265.1">
    <property type="nucleotide sequence ID" value="NZ_RZGR01000014.1"/>
</dbReference>
<protein>
    <recommendedName>
        <fullName evidence="4">Periplasmic protein</fullName>
    </recommendedName>
</protein>
<name>A0A433JJP9_9GAMM</name>
<evidence type="ECO:0000313" key="3">
    <source>
        <dbReference type="Proteomes" id="UP000288012"/>
    </source>
</evidence>